<evidence type="ECO:0000259" key="5">
    <source>
        <dbReference type="Pfam" id="PF00535"/>
    </source>
</evidence>
<evidence type="ECO:0000313" key="7">
    <source>
        <dbReference type="Proteomes" id="UP000222106"/>
    </source>
</evidence>
<evidence type="ECO:0000313" key="6">
    <source>
        <dbReference type="EMBL" id="PFG38855.1"/>
    </source>
</evidence>
<comment type="caution">
    <text evidence="6">The sequence shown here is derived from an EMBL/GenBank/DDBJ whole genome shotgun (WGS) entry which is preliminary data.</text>
</comment>
<proteinExistence type="inferred from homology"/>
<dbReference type="PANTHER" id="PTHR43179">
    <property type="entry name" value="RHAMNOSYLTRANSFERASE WBBL"/>
    <property type="match status" value="1"/>
</dbReference>
<comment type="pathway">
    <text evidence="1">Cell wall biogenesis; cell wall polysaccharide biosynthesis.</text>
</comment>
<accession>A0A2A9EKS8</accession>
<dbReference type="Proteomes" id="UP000222106">
    <property type="component" value="Unassembled WGS sequence"/>
</dbReference>
<dbReference type="Pfam" id="PF00535">
    <property type="entry name" value="Glycos_transf_2"/>
    <property type="match status" value="1"/>
</dbReference>
<evidence type="ECO:0000256" key="2">
    <source>
        <dbReference type="ARBA" id="ARBA00006739"/>
    </source>
</evidence>
<dbReference type="EMBL" id="PDJI01000004">
    <property type="protein sequence ID" value="PFG38855.1"/>
    <property type="molecule type" value="Genomic_DNA"/>
</dbReference>
<evidence type="ECO:0000256" key="3">
    <source>
        <dbReference type="ARBA" id="ARBA00022676"/>
    </source>
</evidence>
<dbReference type="SUPFAM" id="SSF53448">
    <property type="entry name" value="Nucleotide-diphospho-sugar transferases"/>
    <property type="match status" value="1"/>
</dbReference>
<feature type="domain" description="Glycosyltransferase 2-like" evidence="5">
    <location>
        <begin position="47"/>
        <end position="165"/>
    </location>
</feature>
<reference evidence="6 7" key="1">
    <citation type="submission" date="2017-10" db="EMBL/GenBank/DDBJ databases">
        <title>Sequencing the genomes of 1000 actinobacteria strains.</title>
        <authorList>
            <person name="Klenk H.-P."/>
        </authorList>
    </citation>
    <scope>NUCLEOTIDE SEQUENCE [LARGE SCALE GENOMIC DNA]</scope>
    <source>
        <strain evidence="6 7">DSM 21838</strain>
    </source>
</reference>
<sequence length="344" mass="36495">MDTASALQDAVAERVEHEPVGYSQAVAEGVEHESVGYSQAATERVVVAVVTYNSEPLLPGLLESLPEGMGDVPWELVVADNASSDGSVAVVRELAPEARIVQMGRNAGYAAGVNAAVAAAGPHTAILVLNSDVRLGPGCVPTLLQALREPGTGIAVPRLVDAHGELIASMRREPTLLRALGDAVLGTGRAGRNDALGEMVTDGRRYGSEQTTDWAEGSTQLISAACWRRCGPWDESYFLYSEEVDFGLRARDAGLVTRYVPSAGAVHLEGGSGSSPGLWALLVTNKVRLFRRRHGLARAVPFWLVVLLREASRAALGRQNSRAAVRAMVSPRWLGGRPGPHLLT</sequence>
<protein>
    <submittedName>
        <fullName evidence="6">GT2 family glycosyltransferase</fullName>
    </submittedName>
</protein>
<dbReference type="PANTHER" id="PTHR43179:SF12">
    <property type="entry name" value="GALACTOFURANOSYLTRANSFERASE GLFT2"/>
    <property type="match status" value="1"/>
</dbReference>
<evidence type="ECO:0000256" key="4">
    <source>
        <dbReference type="ARBA" id="ARBA00022679"/>
    </source>
</evidence>
<name>A0A2A9EKS8_9MICO</name>
<dbReference type="InterPro" id="IPR001173">
    <property type="entry name" value="Glyco_trans_2-like"/>
</dbReference>
<dbReference type="AlphaFoldDB" id="A0A2A9EKS8"/>
<keyword evidence="4 6" id="KW-0808">Transferase</keyword>
<organism evidence="6 7">
    <name type="scientific">Georgenia soli</name>
    <dbReference type="NCBI Taxonomy" id="638953"/>
    <lineage>
        <taxon>Bacteria</taxon>
        <taxon>Bacillati</taxon>
        <taxon>Actinomycetota</taxon>
        <taxon>Actinomycetes</taxon>
        <taxon>Micrococcales</taxon>
        <taxon>Bogoriellaceae</taxon>
        <taxon>Georgenia</taxon>
    </lineage>
</organism>
<evidence type="ECO:0000256" key="1">
    <source>
        <dbReference type="ARBA" id="ARBA00004776"/>
    </source>
</evidence>
<dbReference type="GO" id="GO:0016757">
    <property type="term" value="F:glycosyltransferase activity"/>
    <property type="evidence" value="ECO:0007669"/>
    <property type="project" value="UniProtKB-KW"/>
</dbReference>
<keyword evidence="3" id="KW-0328">Glycosyltransferase</keyword>
<dbReference type="Gene3D" id="3.90.550.10">
    <property type="entry name" value="Spore Coat Polysaccharide Biosynthesis Protein SpsA, Chain A"/>
    <property type="match status" value="1"/>
</dbReference>
<keyword evidence="7" id="KW-1185">Reference proteome</keyword>
<dbReference type="InterPro" id="IPR029044">
    <property type="entry name" value="Nucleotide-diphossugar_trans"/>
</dbReference>
<gene>
    <name evidence="6" type="ORF">ATJ97_1343</name>
</gene>
<comment type="similarity">
    <text evidence="2">Belongs to the glycosyltransferase 2 family.</text>
</comment>